<dbReference type="EMBL" id="JADJUC010000011">
    <property type="protein sequence ID" value="MBK8524553.1"/>
    <property type="molecule type" value="Genomic_DNA"/>
</dbReference>
<dbReference type="AlphaFoldDB" id="A0A9D7K1I3"/>
<evidence type="ECO:0000313" key="2">
    <source>
        <dbReference type="Proteomes" id="UP000886689"/>
    </source>
</evidence>
<evidence type="ECO:0000313" key="1">
    <source>
        <dbReference type="EMBL" id="MBK8524553.1"/>
    </source>
</evidence>
<reference evidence="1" key="1">
    <citation type="submission" date="2020-10" db="EMBL/GenBank/DDBJ databases">
        <title>Connecting structure to function with the recovery of over 1000 high-quality activated sludge metagenome-assembled genomes encoding full-length rRNA genes using long-read sequencing.</title>
        <authorList>
            <person name="Singleton C.M."/>
            <person name="Petriglieri F."/>
            <person name="Kristensen J.M."/>
            <person name="Kirkegaard R.H."/>
            <person name="Michaelsen T.Y."/>
            <person name="Andersen M.H."/>
            <person name="Karst S.M."/>
            <person name="Dueholm M.S."/>
            <person name="Nielsen P.H."/>
            <person name="Albertsen M."/>
        </authorList>
    </citation>
    <scope>NUCLEOTIDE SEQUENCE</scope>
    <source>
        <strain evidence="1">Hirt_18-Q3-R61-65_BATAC.395</strain>
    </source>
</reference>
<protein>
    <submittedName>
        <fullName evidence="1">Uncharacterized protein</fullName>
    </submittedName>
</protein>
<sequence>MPLECFLALLLVVFLTAYRSQMVVRRAQPRAPLGFNLLLQAALGNAMLKRDVPDACRHQPARLGSQPGIRSVMILNPLGEVRLRLLP</sequence>
<name>A0A9D7K1I3_9PROT</name>
<comment type="caution">
    <text evidence="1">The sequence shown here is derived from an EMBL/GenBank/DDBJ whole genome shotgun (WGS) entry which is preliminary data.</text>
</comment>
<dbReference type="Proteomes" id="UP000886689">
    <property type="component" value="Unassembled WGS sequence"/>
</dbReference>
<gene>
    <name evidence="1" type="ORF">IPL58_10840</name>
</gene>
<accession>A0A9D7K1I3</accession>
<proteinExistence type="predicted"/>
<organism evidence="1 2">
    <name type="scientific">Candidatus Proximibacter danicus</name>
    <dbReference type="NCBI Taxonomy" id="2954365"/>
    <lineage>
        <taxon>Bacteria</taxon>
        <taxon>Pseudomonadati</taxon>
        <taxon>Pseudomonadota</taxon>
        <taxon>Betaproteobacteria</taxon>
        <taxon>Candidatus Proximibacter</taxon>
    </lineage>
</organism>